<accession>R7YH08</accession>
<evidence type="ECO:0000256" key="1">
    <source>
        <dbReference type="SAM" id="SignalP"/>
    </source>
</evidence>
<keyword evidence="1" id="KW-0732">Signal</keyword>
<dbReference type="HOGENOM" id="CLU_574925_0_0_1"/>
<dbReference type="STRING" id="1168221.R7YH08"/>
<reference evidence="3" key="1">
    <citation type="submission" date="2012-06" db="EMBL/GenBank/DDBJ databases">
        <title>The genome sequence of Coniosporium apollinis CBS 100218.</title>
        <authorList>
            <consortium name="The Broad Institute Genome Sequencing Platform"/>
            <person name="Cuomo C."/>
            <person name="Gorbushina A."/>
            <person name="Noack S."/>
            <person name="Walker B."/>
            <person name="Young S.K."/>
            <person name="Zeng Q."/>
            <person name="Gargeya S."/>
            <person name="Fitzgerald M."/>
            <person name="Haas B."/>
            <person name="Abouelleil A."/>
            <person name="Alvarado L."/>
            <person name="Arachchi H.M."/>
            <person name="Berlin A.M."/>
            <person name="Chapman S.B."/>
            <person name="Goldberg J."/>
            <person name="Griggs A."/>
            <person name="Gujja S."/>
            <person name="Hansen M."/>
            <person name="Howarth C."/>
            <person name="Imamovic A."/>
            <person name="Larimer J."/>
            <person name="McCowan C."/>
            <person name="Montmayeur A."/>
            <person name="Murphy C."/>
            <person name="Neiman D."/>
            <person name="Pearson M."/>
            <person name="Priest M."/>
            <person name="Roberts A."/>
            <person name="Saif S."/>
            <person name="Shea T."/>
            <person name="Sisk P."/>
            <person name="Sykes S."/>
            <person name="Wortman J."/>
            <person name="Nusbaum C."/>
            <person name="Birren B."/>
        </authorList>
    </citation>
    <scope>NUCLEOTIDE SEQUENCE [LARGE SCALE GENOMIC DNA]</scope>
    <source>
        <strain evidence="3">CBS 100218</strain>
    </source>
</reference>
<feature type="signal peptide" evidence="1">
    <location>
        <begin position="1"/>
        <end position="19"/>
    </location>
</feature>
<protein>
    <submittedName>
        <fullName evidence="2">Uncharacterized protein</fullName>
    </submittedName>
</protein>
<dbReference type="Proteomes" id="UP000016924">
    <property type="component" value="Unassembled WGS sequence"/>
</dbReference>
<dbReference type="GeneID" id="19897710"/>
<sequence>MKTTAVAGLLLAWSTIAFAEQQYAAQVGAYVERSGLELGLQDREIAERDCTTYTATATRAIPSSATCAATVTQTVYPGSEDIDPFIIAHLREFGQEFCTSYNNYTAPVVTAEPGTATITETAAVTTEVVTASSVVIITSTRGVPVKRGLSEQKRAPNNDYGIVVEDVAGEYENKPTPAKRHVQRHVHQTPVANKRNNYGIIVKTAAPEFADKPSPAKRNVEKREVSTPGPIASFPPYLISEACSSVATGNITVNRTTSVAPITTTDRPVSTSTTTVYTTETVPGIVLASPTALVGDTNSSPDNYDDQSYDLALPFAIGAYGVYSDNMWLSTNGLITVTMERDYNNRPLPAADVPSLTVFAFWTDLYIRQGYPQGIFYEITGPMGSRNLTFEFYTTRRAHWEEYYHFTVTFYEAEQGIIDLRYYEMSGDGVVGTVGVQDRTANRYLQYSHLQPIVYPGLHLRFDTTGTDNGTIVTL</sequence>
<dbReference type="RefSeq" id="XP_007776504.1">
    <property type="nucleotide sequence ID" value="XM_007778314.1"/>
</dbReference>
<proteinExistence type="predicted"/>
<gene>
    <name evidence="2" type="ORF">W97_00399</name>
</gene>
<keyword evidence="3" id="KW-1185">Reference proteome</keyword>
<dbReference type="EMBL" id="JH767555">
    <property type="protein sequence ID" value="EON61187.1"/>
    <property type="molecule type" value="Genomic_DNA"/>
</dbReference>
<name>R7YH08_CONA1</name>
<dbReference type="eggNOG" id="ENOG502S9C0">
    <property type="taxonomic scope" value="Eukaryota"/>
</dbReference>
<dbReference type="AlphaFoldDB" id="R7YH08"/>
<dbReference type="OrthoDB" id="10031947at2759"/>
<evidence type="ECO:0000313" key="3">
    <source>
        <dbReference type="Proteomes" id="UP000016924"/>
    </source>
</evidence>
<feature type="chain" id="PRO_5004460820" evidence="1">
    <location>
        <begin position="20"/>
        <end position="475"/>
    </location>
</feature>
<organism evidence="2 3">
    <name type="scientific">Coniosporium apollinis (strain CBS 100218)</name>
    <name type="common">Rock-inhabiting black yeast</name>
    <dbReference type="NCBI Taxonomy" id="1168221"/>
    <lineage>
        <taxon>Eukaryota</taxon>
        <taxon>Fungi</taxon>
        <taxon>Dikarya</taxon>
        <taxon>Ascomycota</taxon>
        <taxon>Pezizomycotina</taxon>
        <taxon>Dothideomycetes</taxon>
        <taxon>Dothideomycetes incertae sedis</taxon>
        <taxon>Coniosporium</taxon>
    </lineage>
</organism>
<evidence type="ECO:0000313" key="2">
    <source>
        <dbReference type="EMBL" id="EON61187.1"/>
    </source>
</evidence>